<keyword evidence="1" id="KW-0812">Transmembrane</keyword>
<keyword evidence="1" id="KW-0472">Membrane</keyword>
<dbReference type="OrthoDB" id="672127at2759"/>
<dbReference type="PANTHER" id="PTHR31170:SF25">
    <property type="entry name" value="BNAA09G04570D PROTEIN"/>
    <property type="match status" value="1"/>
</dbReference>
<dbReference type="Proteomes" id="UP001151287">
    <property type="component" value="Unassembled WGS sequence"/>
</dbReference>
<accession>A0A9Q0C5K1</accession>
<keyword evidence="3" id="KW-1185">Reference proteome</keyword>
<reference evidence="2" key="1">
    <citation type="journal article" date="2022" name="Cell">
        <title>Repeat-based holocentromeres influence genome architecture and karyotype evolution.</title>
        <authorList>
            <person name="Hofstatter P.G."/>
            <person name="Thangavel G."/>
            <person name="Lux T."/>
            <person name="Neumann P."/>
            <person name="Vondrak T."/>
            <person name="Novak P."/>
            <person name="Zhang M."/>
            <person name="Costa L."/>
            <person name="Castellani M."/>
            <person name="Scott A."/>
            <person name="Toegelov H."/>
            <person name="Fuchs J."/>
            <person name="Mata-Sucre Y."/>
            <person name="Dias Y."/>
            <person name="Vanzela A.L.L."/>
            <person name="Huettel B."/>
            <person name="Almeida C.C.S."/>
            <person name="Simkova H."/>
            <person name="Souza G."/>
            <person name="Pedrosa-Harand A."/>
            <person name="Macas J."/>
            <person name="Mayer K.F.X."/>
            <person name="Houben A."/>
            <person name="Marques A."/>
        </authorList>
    </citation>
    <scope>NUCLEOTIDE SEQUENCE</scope>
    <source>
        <strain evidence="2">RhyBre1mFocal</strain>
    </source>
</reference>
<evidence type="ECO:0000313" key="2">
    <source>
        <dbReference type="EMBL" id="KAJ1687707.1"/>
    </source>
</evidence>
<sequence length="454" mass="53899">MRYSRKSDFEPKFVSIGPNYYNKQKTFIRMEKVKTEFTSYFLRRLPSDKSDPSIDDFVSELKVFELEDRIRKWYGERIKLWANDLFRMLVRDSCFIIRIIISLSREETESMFFPGLDIKKLRFDLLLLENQIPYFFLKRVYDFLWERHMLLNESPPSTICSLPRWLDSKDLDQSQTNGLPQTPSSSSTGSVYLDQFLRELNPFICLDMPWEFNKHRMQINEPDHLLDLYWKWCLPSDLDPDTYLQNHRDNTFDIDRHKSWVKIHLRSNADKRIPNACELYQKVGVKFEKRKHQKGFGVEFHNGILQLPHLKLDQNQTTLLVNLIAFEDFKPSKDRVLTSYILLLDGLINTKKDVELLQQHRIIHNKLSSIESASTFFNDIGNICSVDYEDHYCQGRFKDLNNYYKSSWNRQFAKLWHSSFSSPWAVISLLVGALLLILAALQTGYTIASYYKQR</sequence>
<dbReference type="EMBL" id="JAMQYH010000005">
    <property type="protein sequence ID" value="KAJ1687707.1"/>
    <property type="molecule type" value="Genomic_DNA"/>
</dbReference>
<dbReference type="PANTHER" id="PTHR31170">
    <property type="entry name" value="BNAC04G53230D PROTEIN"/>
    <property type="match status" value="1"/>
</dbReference>
<name>A0A9Q0C5K1_9POAL</name>
<evidence type="ECO:0000313" key="3">
    <source>
        <dbReference type="Proteomes" id="UP001151287"/>
    </source>
</evidence>
<dbReference type="AlphaFoldDB" id="A0A9Q0C5K1"/>
<evidence type="ECO:0000256" key="1">
    <source>
        <dbReference type="SAM" id="Phobius"/>
    </source>
</evidence>
<dbReference type="Pfam" id="PF03140">
    <property type="entry name" value="DUF247"/>
    <property type="match status" value="1"/>
</dbReference>
<organism evidence="2 3">
    <name type="scientific">Rhynchospora breviuscula</name>
    <dbReference type="NCBI Taxonomy" id="2022672"/>
    <lineage>
        <taxon>Eukaryota</taxon>
        <taxon>Viridiplantae</taxon>
        <taxon>Streptophyta</taxon>
        <taxon>Embryophyta</taxon>
        <taxon>Tracheophyta</taxon>
        <taxon>Spermatophyta</taxon>
        <taxon>Magnoliopsida</taxon>
        <taxon>Liliopsida</taxon>
        <taxon>Poales</taxon>
        <taxon>Cyperaceae</taxon>
        <taxon>Cyperoideae</taxon>
        <taxon>Rhynchosporeae</taxon>
        <taxon>Rhynchospora</taxon>
    </lineage>
</organism>
<keyword evidence="1" id="KW-1133">Transmembrane helix</keyword>
<dbReference type="InterPro" id="IPR004158">
    <property type="entry name" value="DUF247_pln"/>
</dbReference>
<protein>
    <submittedName>
        <fullName evidence="2">Uncharacterized protein</fullName>
    </submittedName>
</protein>
<gene>
    <name evidence="2" type="ORF">LUZ63_019097</name>
</gene>
<comment type="caution">
    <text evidence="2">The sequence shown here is derived from an EMBL/GenBank/DDBJ whole genome shotgun (WGS) entry which is preliminary data.</text>
</comment>
<feature type="transmembrane region" description="Helical" evidence="1">
    <location>
        <begin position="424"/>
        <end position="448"/>
    </location>
</feature>
<proteinExistence type="predicted"/>